<comment type="caution">
    <text evidence="2">The sequence shown here is derived from an EMBL/GenBank/DDBJ whole genome shotgun (WGS) entry which is preliminary data.</text>
</comment>
<proteinExistence type="predicted"/>
<dbReference type="PANTHER" id="PTHR33824:SF7">
    <property type="entry name" value="POLYKETIDE CYCLASE_DEHYDRASE AND LIPID TRANSPORT SUPERFAMILY PROTEIN"/>
    <property type="match status" value="1"/>
</dbReference>
<name>A0A2A2G9K8_9BACT</name>
<dbReference type="InterPro" id="IPR023393">
    <property type="entry name" value="START-like_dom_sf"/>
</dbReference>
<dbReference type="AlphaFoldDB" id="A0A2A2G9K8"/>
<sequence>MAHERIEVDLPLAKVYEYLSDPAYFPHFFERIENVNKINSQTFELSTTLGGENFEWTTNIIDDLRNTRFAWITINGNLNQTGTIRFTPLDNGERTRVDFSLDYRTFYGEPDEELANFIKGLPAQMKKDLQRFKDEAEDGTFKQKADDTLAKIEEEEAEAEAKAEEAEEEAAA</sequence>
<dbReference type="InterPro" id="IPR047137">
    <property type="entry name" value="ORF3"/>
</dbReference>
<organism evidence="2 3">
    <name type="scientific">Fodinibius salipaludis</name>
    <dbReference type="NCBI Taxonomy" id="2032627"/>
    <lineage>
        <taxon>Bacteria</taxon>
        <taxon>Pseudomonadati</taxon>
        <taxon>Balneolota</taxon>
        <taxon>Balneolia</taxon>
        <taxon>Balneolales</taxon>
        <taxon>Balneolaceae</taxon>
        <taxon>Fodinibius</taxon>
    </lineage>
</organism>
<protein>
    <recommendedName>
        <fullName evidence="4">Cyclase</fullName>
    </recommendedName>
</protein>
<dbReference type="Pfam" id="PF10604">
    <property type="entry name" value="Polyketide_cyc2"/>
    <property type="match status" value="1"/>
</dbReference>
<reference evidence="2 3" key="1">
    <citation type="submission" date="2017-08" db="EMBL/GenBank/DDBJ databases">
        <title>Aliifodinibius alkalisoli sp. nov., isolated from saline alkaline soil.</title>
        <authorList>
            <person name="Liu D."/>
            <person name="Zhang G."/>
        </authorList>
    </citation>
    <scope>NUCLEOTIDE SEQUENCE [LARGE SCALE GENOMIC DNA]</scope>
    <source>
        <strain evidence="2 3">WN023</strain>
    </source>
</reference>
<gene>
    <name evidence="2" type="ORF">CK503_10005</name>
</gene>
<dbReference type="SUPFAM" id="SSF55961">
    <property type="entry name" value="Bet v1-like"/>
    <property type="match status" value="1"/>
</dbReference>
<dbReference type="EMBL" id="NSKE01000006">
    <property type="protein sequence ID" value="PAU93988.1"/>
    <property type="molecule type" value="Genomic_DNA"/>
</dbReference>
<dbReference type="Proteomes" id="UP000218831">
    <property type="component" value="Unassembled WGS sequence"/>
</dbReference>
<accession>A0A2A2G9K8</accession>
<evidence type="ECO:0000313" key="3">
    <source>
        <dbReference type="Proteomes" id="UP000218831"/>
    </source>
</evidence>
<evidence type="ECO:0000313" key="2">
    <source>
        <dbReference type="EMBL" id="PAU93988.1"/>
    </source>
</evidence>
<dbReference type="OrthoDB" id="1524368at2"/>
<dbReference type="Gene3D" id="3.30.530.20">
    <property type="match status" value="1"/>
</dbReference>
<dbReference type="InterPro" id="IPR019587">
    <property type="entry name" value="Polyketide_cyclase/dehydratase"/>
</dbReference>
<keyword evidence="1" id="KW-0175">Coiled coil</keyword>
<keyword evidence="3" id="KW-1185">Reference proteome</keyword>
<dbReference type="PANTHER" id="PTHR33824">
    <property type="entry name" value="POLYKETIDE CYCLASE/DEHYDRASE AND LIPID TRANSPORT SUPERFAMILY PROTEIN"/>
    <property type="match status" value="1"/>
</dbReference>
<evidence type="ECO:0008006" key="4">
    <source>
        <dbReference type="Google" id="ProtNLM"/>
    </source>
</evidence>
<evidence type="ECO:0000256" key="1">
    <source>
        <dbReference type="SAM" id="Coils"/>
    </source>
</evidence>
<feature type="coiled-coil region" evidence="1">
    <location>
        <begin position="142"/>
        <end position="172"/>
    </location>
</feature>
<dbReference type="RefSeq" id="WP_095606664.1">
    <property type="nucleotide sequence ID" value="NZ_NSKE01000006.1"/>
</dbReference>